<protein>
    <submittedName>
        <fullName evidence="1">Uncharacterized protein</fullName>
    </submittedName>
</protein>
<proteinExistence type="predicted"/>
<gene>
    <name evidence="1" type="ORF">KME15_22565</name>
</gene>
<dbReference type="Proteomes" id="UP000757435">
    <property type="component" value="Unassembled WGS sequence"/>
</dbReference>
<reference evidence="1" key="2">
    <citation type="journal article" date="2022" name="Microbiol. Resour. Announc.">
        <title>Metagenome Sequencing to Explore Phylogenomics of Terrestrial Cyanobacteria.</title>
        <authorList>
            <person name="Ward R.D."/>
            <person name="Stajich J.E."/>
            <person name="Johansen J.R."/>
            <person name="Huntemann M."/>
            <person name="Clum A."/>
            <person name="Foster B."/>
            <person name="Foster B."/>
            <person name="Roux S."/>
            <person name="Palaniappan K."/>
            <person name="Varghese N."/>
            <person name="Mukherjee S."/>
            <person name="Reddy T.B.K."/>
            <person name="Daum C."/>
            <person name="Copeland A."/>
            <person name="Chen I.A."/>
            <person name="Ivanova N.N."/>
            <person name="Kyrpides N.C."/>
            <person name="Shapiro N."/>
            <person name="Eloe-Fadrosh E.A."/>
            <person name="Pietrasiak N."/>
        </authorList>
    </citation>
    <scope>NUCLEOTIDE SEQUENCE</scope>
    <source>
        <strain evidence="1">UHER 2000/2452</strain>
    </source>
</reference>
<reference evidence="1" key="1">
    <citation type="submission" date="2021-05" db="EMBL/GenBank/DDBJ databases">
        <authorList>
            <person name="Pietrasiak N."/>
            <person name="Ward R."/>
            <person name="Stajich J.E."/>
            <person name="Kurbessoian T."/>
        </authorList>
    </citation>
    <scope>NUCLEOTIDE SEQUENCE</scope>
    <source>
        <strain evidence="1">UHER 2000/2452</strain>
    </source>
</reference>
<dbReference type="AlphaFoldDB" id="A0A951QF72"/>
<dbReference type="EMBL" id="JAHHHD010000037">
    <property type="protein sequence ID" value="MBW4661465.1"/>
    <property type="molecule type" value="Genomic_DNA"/>
</dbReference>
<evidence type="ECO:0000313" key="1">
    <source>
        <dbReference type="EMBL" id="MBW4661465.1"/>
    </source>
</evidence>
<sequence length="436" mass="48833">MVLATSILPSHATSFLFTEVIRDLASDPNSLRIKKLLLFASTQNWENDLRQLEQIDFIDLVGSLLAIAPTLERLQSHIHAIAGSLNKSAEYTLVANTIINRVSRLYLDCPVRASGQKDYEAVIQRLACDPDSLRIKKLLVLASRNIWETDVKRLDDLTFLDLVQEIYSLMPTLESLKAVLDNLAKTLSKQAEYGAIAERVCLIFQPLYSPKLPLASQAYEPIEMTLTEGMEESSLMQLLREPPIGSVESAMPPAQAAEYAYIRQSLLPDLFDLRLNIIQSANPLRVKILLFSLLHEVFTPGAEHDLLLKNHELDDLLNILLQTHKLLHELESRLLSTAKSLKEPNDYIQIAQVIVRSLKPLYIYLPLKAVAASVPKDESPTNIISVEADLPEITEPDAVKPDALKPDALKGDRSLHEQSEYTCQVLSFPICKEVNS</sequence>
<evidence type="ECO:0000313" key="2">
    <source>
        <dbReference type="Proteomes" id="UP000757435"/>
    </source>
</evidence>
<accession>A0A951QF72</accession>
<organism evidence="1 2">
    <name type="scientific">Drouetiella hepatica Uher 2000/2452</name>
    <dbReference type="NCBI Taxonomy" id="904376"/>
    <lineage>
        <taxon>Bacteria</taxon>
        <taxon>Bacillati</taxon>
        <taxon>Cyanobacteriota</taxon>
        <taxon>Cyanophyceae</taxon>
        <taxon>Oculatellales</taxon>
        <taxon>Oculatellaceae</taxon>
        <taxon>Drouetiella</taxon>
    </lineage>
</organism>
<name>A0A951QF72_9CYAN</name>
<comment type="caution">
    <text evidence="1">The sequence shown here is derived from an EMBL/GenBank/DDBJ whole genome shotgun (WGS) entry which is preliminary data.</text>
</comment>